<name>A0AAP2XTF1_CLOIN</name>
<feature type="compositionally biased region" description="Polar residues" evidence="1">
    <location>
        <begin position="64"/>
        <end position="76"/>
    </location>
</feature>
<feature type="region of interest" description="Disordered" evidence="1">
    <location>
        <begin position="53"/>
        <end position="80"/>
    </location>
</feature>
<keyword evidence="2" id="KW-0812">Transmembrane</keyword>
<keyword evidence="2" id="KW-0472">Membrane</keyword>
<accession>A0AAP2XTF1</accession>
<dbReference type="RefSeq" id="WP_008818960.1">
    <property type="nucleotide sequence ID" value="NZ_AP025565.1"/>
</dbReference>
<keyword evidence="2" id="KW-1133">Transmembrane helix</keyword>
<protein>
    <recommendedName>
        <fullName evidence="5">LPXTG cell wall anchor domain-containing protein</fullName>
    </recommendedName>
</protein>
<gene>
    <name evidence="3" type="ORF">MKC95_05275</name>
</gene>
<evidence type="ECO:0008006" key="5">
    <source>
        <dbReference type="Google" id="ProtNLM"/>
    </source>
</evidence>
<evidence type="ECO:0000313" key="3">
    <source>
        <dbReference type="EMBL" id="MCR0232181.1"/>
    </source>
</evidence>
<reference evidence="3" key="1">
    <citation type="journal article" date="2022" name="Clin. Infect. Dis.">
        <title>Association between Clostridium innocuum and antibiotic-associated diarrhea in adults and children: A cross-sectional study and comparative genomics analysis.</title>
        <authorList>
            <person name="Cherny K.E."/>
            <person name="Muscat E.B."/>
            <person name="Balaji A."/>
            <person name="Mukherjee J."/>
            <person name="Ozer E.A."/>
            <person name="Angarone M.P."/>
            <person name="Hauser A.R."/>
            <person name="Sichel J.S."/>
            <person name="Amponsah E."/>
            <person name="Kociolek L.K."/>
        </authorList>
    </citation>
    <scope>NUCLEOTIDE SEQUENCE</scope>
    <source>
        <strain evidence="3">NU1-AC-029v</strain>
    </source>
</reference>
<comment type="caution">
    <text evidence="3">The sequence shown here is derived from an EMBL/GenBank/DDBJ whole genome shotgun (WGS) entry which is preliminary data.</text>
</comment>
<dbReference type="Proteomes" id="UP001203972">
    <property type="component" value="Unassembled WGS sequence"/>
</dbReference>
<evidence type="ECO:0000256" key="2">
    <source>
        <dbReference type="SAM" id="Phobius"/>
    </source>
</evidence>
<organism evidence="3 4">
    <name type="scientific">Clostridium innocuum</name>
    <dbReference type="NCBI Taxonomy" id="1522"/>
    <lineage>
        <taxon>Bacteria</taxon>
        <taxon>Bacillati</taxon>
        <taxon>Bacillota</taxon>
        <taxon>Clostridia</taxon>
        <taxon>Eubacteriales</taxon>
        <taxon>Clostridiaceae</taxon>
        <taxon>Clostridium</taxon>
    </lineage>
</organism>
<proteinExistence type="predicted"/>
<sequence length="114" mass="12790">MSYTFKPYRGYHVQDVVVDGKSMGQLDSYTFSSVSENHTIHVIFEKDEVKAEHTKLEHADSAGVQKSSPEKSQTAVKHTAADTFDSTGNEIWLLAGVVSIFAMLCTGIYRFKRR</sequence>
<evidence type="ECO:0000256" key="1">
    <source>
        <dbReference type="SAM" id="MobiDB-lite"/>
    </source>
</evidence>
<dbReference type="AlphaFoldDB" id="A0AAP2XTF1"/>
<evidence type="ECO:0000313" key="4">
    <source>
        <dbReference type="Proteomes" id="UP001203972"/>
    </source>
</evidence>
<feature type="transmembrane region" description="Helical" evidence="2">
    <location>
        <begin position="91"/>
        <end position="111"/>
    </location>
</feature>
<dbReference type="EMBL" id="JAKTMA010000007">
    <property type="protein sequence ID" value="MCR0232181.1"/>
    <property type="molecule type" value="Genomic_DNA"/>
</dbReference>